<dbReference type="OrthoDB" id="9814966at2"/>
<evidence type="ECO:0000313" key="4">
    <source>
        <dbReference type="Proteomes" id="UP000037395"/>
    </source>
</evidence>
<dbReference type="InterPro" id="IPR052897">
    <property type="entry name" value="Sec-Metab_Biosynth_Hydrolase"/>
</dbReference>
<dbReference type="PANTHER" id="PTHR37017">
    <property type="entry name" value="AB HYDROLASE-1 DOMAIN-CONTAINING PROTEIN-RELATED"/>
    <property type="match status" value="1"/>
</dbReference>
<keyword evidence="4" id="KW-1185">Reference proteome</keyword>
<dbReference type="InterPro" id="IPR029058">
    <property type="entry name" value="AB_hydrolase_fold"/>
</dbReference>
<dbReference type="EMBL" id="BMUB01000017">
    <property type="protein sequence ID" value="GGU95397.1"/>
    <property type="molecule type" value="Genomic_DNA"/>
</dbReference>
<dbReference type="EMBL" id="JPRF03000021">
    <property type="protein sequence ID" value="OEV37303.1"/>
    <property type="molecule type" value="Genomic_DNA"/>
</dbReference>
<dbReference type="PANTHER" id="PTHR37017:SF11">
    <property type="entry name" value="ESTERASE_LIPASE_THIOESTERASE DOMAIN-CONTAINING PROTEIN"/>
    <property type="match status" value="1"/>
</dbReference>
<feature type="domain" description="AB hydrolase-1" evidence="1">
    <location>
        <begin position="5"/>
        <end position="72"/>
    </location>
</feature>
<evidence type="ECO:0000313" key="3">
    <source>
        <dbReference type="EMBL" id="OEV37303.1"/>
    </source>
</evidence>
<dbReference type="InterPro" id="IPR000073">
    <property type="entry name" value="AB_hydrolase_1"/>
</dbReference>
<protein>
    <recommendedName>
        <fullName evidence="1">AB hydrolase-1 domain-containing protein</fullName>
    </recommendedName>
</protein>
<dbReference type="Gene3D" id="3.40.50.1820">
    <property type="entry name" value="alpha/beta hydrolase"/>
    <property type="match status" value="1"/>
</dbReference>
<reference evidence="2" key="1">
    <citation type="journal article" date="2014" name="Int. J. Syst. Evol. Microbiol.">
        <title>Complete genome sequence of Corynebacterium casei LMG S-19264T (=DSM 44701T), isolated from a smear-ripened cheese.</title>
        <authorList>
            <consortium name="US DOE Joint Genome Institute (JGI-PGF)"/>
            <person name="Walter F."/>
            <person name="Albersmeier A."/>
            <person name="Kalinowski J."/>
            <person name="Ruckert C."/>
        </authorList>
    </citation>
    <scope>NUCLEOTIDE SEQUENCE</scope>
    <source>
        <strain evidence="2">JCM 4434</strain>
    </source>
</reference>
<evidence type="ECO:0000313" key="2">
    <source>
        <dbReference type="EMBL" id="GGU95397.1"/>
    </source>
</evidence>
<reference evidence="3 4" key="2">
    <citation type="submission" date="2014-07" db="EMBL/GenBank/DDBJ databases">
        <authorList>
            <person name="Zhang J.E."/>
            <person name="Yang H."/>
            <person name="Guo J."/>
            <person name="Deng Z."/>
            <person name="Luo H."/>
            <person name="Luo M."/>
            <person name="Zhao B."/>
        </authorList>
    </citation>
    <scope>NUCLEOTIDE SEQUENCE [LARGE SCALE GENOMIC DNA]</scope>
    <source>
        <strain evidence="3">ATCC 10762</strain>
        <strain evidence="4">ATCC 10762 / DSM 40127 / CCM 3239 / JCM 4008 / LMG 5968 / NBRC 12843 / NCIMB 8234 / A-377</strain>
    </source>
</reference>
<sequence length="82" mass="8825">MSLAQRPIAAAAFAEEATGAGWKTVPSWYQIARHDNALSPQAQRFMAERMGATTEEVDGSHVAFIAQPRRTAGLIKAALSKL</sequence>
<proteinExistence type="predicted"/>
<dbReference type="Proteomes" id="UP000610124">
    <property type="component" value="Unassembled WGS sequence"/>
</dbReference>
<dbReference type="SUPFAM" id="SSF53474">
    <property type="entry name" value="alpha/beta-Hydrolases"/>
    <property type="match status" value="1"/>
</dbReference>
<gene>
    <name evidence="2" type="ORF">GCM10010502_56530</name>
    <name evidence="3" type="ORF">HS99_0005800</name>
</gene>
<dbReference type="GO" id="GO:0003824">
    <property type="term" value="F:catalytic activity"/>
    <property type="evidence" value="ECO:0007669"/>
    <property type="project" value="UniProtKB-ARBA"/>
</dbReference>
<reference evidence="3" key="3">
    <citation type="submission" date="2016-08" db="EMBL/GenBank/DDBJ databases">
        <title>Sequencing, Assembly and Comparative Genomics of S. aureofaciens ATCC 10762.</title>
        <authorList>
            <person name="Gradnigo J.S."/>
            <person name="Johnson N."/>
            <person name="Somerville G.A."/>
        </authorList>
    </citation>
    <scope>NUCLEOTIDE SEQUENCE [LARGE SCALE GENOMIC DNA]</scope>
    <source>
        <strain evidence="3">ATCC 10762</strain>
    </source>
</reference>
<dbReference type="Proteomes" id="UP000037395">
    <property type="component" value="Unassembled WGS sequence"/>
</dbReference>
<accession>A0A1E7N9Z3</accession>
<organism evidence="3 4">
    <name type="scientific">Kitasatospora aureofaciens</name>
    <name type="common">Streptomyces aureofaciens</name>
    <dbReference type="NCBI Taxonomy" id="1894"/>
    <lineage>
        <taxon>Bacteria</taxon>
        <taxon>Bacillati</taxon>
        <taxon>Actinomycetota</taxon>
        <taxon>Actinomycetes</taxon>
        <taxon>Kitasatosporales</taxon>
        <taxon>Streptomycetaceae</taxon>
        <taxon>Kitasatospora</taxon>
    </lineage>
</organism>
<comment type="caution">
    <text evidence="3">The sequence shown here is derived from an EMBL/GenBank/DDBJ whole genome shotgun (WGS) entry which is preliminary data.</text>
</comment>
<reference evidence="4" key="4">
    <citation type="submission" date="2016-08" db="EMBL/GenBank/DDBJ databases">
        <title>Sequencing, assembly and comparative genomics of S. aureofaciens ATCC 10762.</title>
        <authorList>
            <person name="Gradnigo J.S."/>
            <person name="Johnson N."/>
            <person name="Somerville G.A."/>
        </authorList>
    </citation>
    <scope>NUCLEOTIDE SEQUENCE [LARGE SCALE GENOMIC DNA]</scope>
    <source>
        <strain evidence="4">ATCC 10762 / DSM 40127 / CCM 3239 / JCM 4008 / LMG 5968 / NBRC 12843 / NCIMB 8234 / A-377</strain>
    </source>
</reference>
<reference evidence="2" key="5">
    <citation type="submission" date="2020-09" db="EMBL/GenBank/DDBJ databases">
        <authorList>
            <person name="Sun Q."/>
            <person name="Ohkuma M."/>
        </authorList>
    </citation>
    <scope>NUCLEOTIDE SEQUENCE</scope>
    <source>
        <strain evidence="2">JCM 4434</strain>
    </source>
</reference>
<dbReference type="AlphaFoldDB" id="A0A1E7N9Z3"/>
<accession>A0A8H9HXH2</accession>
<name>A0A1E7N9Z3_KITAU</name>
<evidence type="ECO:0000259" key="1">
    <source>
        <dbReference type="Pfam" id="PF12697"/>
    </source>
</evidence>
<dbReference type="Pfam" id="PF12697">
    <property type="entry name" value="Abhydrolase_6"/>
    <property type="match status" value="1"/>
</dbReference>